<protein>
    <recommendedName>
        <fullName evidence="1">Alpha/beta hydrolase fold-3 domain-containing protein</fullName>
    </recommendedName>
</protein>
<keyword evidence="3" id="KW-1185">Reference proteome</keyword>
<dbReference type="InterPro" id="IPR050466">
    <property type="entry name" value="Carboxylest/Gibb_receptor"/>
</dbReference>
<dbReference type="EMBL" id="CM031823">
    <property type="protein sequence ID" value="KAG6626606.1"/>
    <property type="molecule type" value="Genomic_DNA"/>
</dbReference>
<dbReference type="PANTHER" id="PTHR23024:SF458">
    <property type="entry name" value="ALPHA_BETA HYDROLASE FOLD-3 DOMAIN-CONTAINING PROTEIN"/>
    <property type="match status" value="1"/>
</dbReference>
<evidence type="ECO:0000259" key="1">
    <source>
        <dbReference type="Pfam" id="PF07859"/>
    </source>
</evidence>
<accession>A0A8T1N4M7</accession>
<evidence type="ECO:0000313" key="2">
    <source>
        <dbReference type="EMBL" id="KAG6626606.1"/>
    </source>
</evidence>
<name>A0A8T1N4M7_CARIL</name>
<proteinExistence type="predicted"/>
<dbReference type="InterPro" id="IPR013094">
    <property type="entry name" value="AB_hydrolase_3"/>
</dbReference>
<dbReference type="PANTHER" id="PTHR23024">
    <property type="entry name" value="ARYLACETAMIDE DEACETYLASE"/>
    <property type="match status" value="1"/>
</dbReference>
<organism evidence="2 3">
    <name type="scientific">Carya illinoinensis</name>
    <name type="common">Pecan</name>
    <dbReference type="NCBI Taxonomy" id="32201"/>
    <lineage>
        <taxon>Eukaryota</taxon>
        <taxon>Viridiplantae</taxon>
        <taxon>Streptophyta</taxon>
        <taxon>Embryophyta</taxon>
        <taxon>Tracheophyta</taxon>
        <taxon>Spermatophyta</taxon>
        <taxon>Magnoliopsida</taxon>
        <taxon>eudicotyledons</taxon>
        <taxon>Gunneridae</taxon>
        <taxon>Pentapetalae</taxon>
        <taxon>rosids</taxon>
        <taxon>fabids</taxon>
        <taxon>Fagales</taxon>
        <taxon>Juglandaceae</taxon>
        <taxon>Carya</taxon>
    </lineage>
</organism>
<dbReference type="Pfam" id="PF07859">
    <property type="entry name" value="Abhydrolase_3"/>
    <property type="match status" value="1"/>
</dbReference>
<sequence>MEPSKPEIAYEFPGMLRIYKDGRVERLMGTDFVPASTDLKTGVMSKDIKILSEFDLSARLFLPKLTKPNQKLPLVIYFHGGGFCVGSPFTSRYNSYLNAIVAEANIVAVSVSYRLAPENPLPAAYEDARAALQWIGSHCGNVSGPEAWLNEHVDFERVFLAGLSAGANIVHNLAIAAGEVNFGLKVGILGVVLEHPYFWGSNPIGSEAHLDLNMKALVDRLWPLVCPYSPDNDDPQVNPVAKGAPSLVGLGCKRVLVCVAEKDMLRDRGWLYYEALGRSGWKGSLEIKETEGEDHAFYLNDLESEKAKDLIKHLAAFYNNKDMPTLI</sequence>
<dbReference type="GO" id="GO:0016787">
    <property type="term" value="F:hydrolase activity"/>
    <property type="evidence" value="ECO:0007669"/>
    <property type="project" value="InterPro"/>
</dbReference>
<gene>
    <name evidence="2" type="ORF">CIPAW_15G062000</name>
</gene>
<comment type="caution">
    <text evidence="2">The sequence shown here is derived from an EMBL/GenBank/DDBJ whole genome shotgun (WGS) entry which is preliminary data.</text>
</comment>
<reference evidence="2" key="1">
    <citation type="submission" date="2020-12" db="EMBL/GenBank/DDBJ databases">
        <title>WGS assembly of Carya illinoinensis cv. Pawnee.</title>
        <authorList>
            <person name="Platts A."/>
            <person name="Shu S."/>
            <person name="Wright S."/>
            <person name="Barry K."/>
            <person name="Edger P."/>
            <person name="Pires J.C."/>
            <person name="Schmutz J."/>
        </authorList>
    </citation>
    <scope>NUCLEOTIDE SEQUENCE</scope>
    <source>
        <tissue evidence="2">Leaf</tissue>
    </source>
</reference>
<dbReference type="Proteomes" id="UP000811609">
    <property type="component" value="Chromosome 15"/>
</dbReference>
<dbReference type="AlphaFoldDB" id="A0A8T1N4M7"/>
<feature type="domain" description="Alpha/beta hydrolase fold-3" evidence="1">
    <location>
        <begin position="75"/>
        <end position="298"/>
    </location>
</feature>
<evidence type="ECO:0000313" key="3">
    <source>
        <dbReference type="Proteomes" id="UP000811609"/>
    </source>
</evidence>